<organism evidence="3 4">
    <name type="scientific">Herrania umbratica</name>
    <dbReference type="NCBI Taxonomy" id="108875"/>
    <lineage>
        <taxon>Eukaryota</taxon>
        <taxon>Viridiplantae</taxon>
        <taxon>Streptophyta</taxon>
        <taxon>Embryophyta</taxon>
        <taxon>Tracheophyta</taxon>
        <taxon>Spermatophyta</taxon>
        <taxon>Magnoliopsida</taxon>
        <taxon>eudicotyledons</taxon>
        <taxon>Gunneridae</taxon>
        <taxon>Pentapetalae</taxon>
        <taxon>rosids</taxon>
        <taxon>malvids</taxon>
        <taxon>Malvales</taxon>
        <taxon>Malvaceae</taxon>
        <taxon>Byttnerioideae</taxon>
        <taxon>Herrania</taxon>
    </lineage>
</organism>
<accession>A0A6J1A517</accession>
<keyword evidence="2" id="KW-0472">Membrane</keyword>
<feature type="compositionally biased region" description="Basic and acidic residues" evidence="1">
    <location>
        <begin position="814"/>
        <end position="830"/>
    </location>
</feature>
<feature type="compositionally biased region" description="Low complexity" evidence="1">
    <location>
        <begin position="323"/>
        <end position="335"/>
    </location>
</feature>
<feature type="compositionally biased region" description="Polar residues" evidence="1">
    <location>
        <begin position="1074"/>
        <end position="1099"/>
    </location>
</feature>
<gene>
    <name evidence="4" type="primary">LOC110414762</name>
</gene>
<feature type="transmembrane region" description="Helical" evidence="2">
    <location>
        <begin position="51"/>
        <end position="74"/>
    </location>
</feature>
<feature type="compositionally biased region" description="Basic and acidic residues" evidence="1">
    <location>
        <begin position="1385"/>
        <end position="1394"/>
    </location>
</feature>
<reference evidence="4" key="1">
    <citation type="submission" date="2025-08" db="UniProtKB">
        <authorList>
            <consortium name="RefSeq"/>
        </authorList>
    </citation>
    <scope>IDENTIFICATION</scope>
    <source>
        <tissue evidence="4">Leaf</tissue>
    </source>
</reference>
<keyword evidence="2" id="KW-0812">Transmembrane</keyword>
<dbReference type="OrthoDB" id="1908091at2759"/>
<feature type="compositionally biased region" description="Basic and acidic residues" evidence="1">
    <location>
        <begin position="237"/>
        <end position="246"/>
    </location>
</feature>
<evidence type="ECO:0000256" key="2">
    <source>
        <dbReference type="SAM" id="Phobius"/>
    </source>
</evidence>
<feature type="compositionally biased region" description="Polar residues" evidence="1">
    <location>
        <begin position="998"/>
        <end position="1019"/>
    </location>
</feature>
<dbReference type="Proteomes" id="UP000504621">
    <property type="component" value="Unplaced"/>
</dbReference>
<feature type="region of interest" description="Disordered" evidence="1">
    <location>
        <begin position="771"/>
        <end position="845"/>
    </location>
</feature>
<feature type="compositionally biased region" description="Polar residues" evidence="1">
    <location>
        <begin position="971"/>
        <end position="984"/>
    </location>
</feature>
<feature type="compositionally biased region" description="Acidic residues" evidence="1">
    <location>
        <begin position="260"/>
        <end position="277"/>
    </location>
</feature>
<feature type="compositionally biased region" description="Polar residues" evidence="1">
    <location>
        <begin position="716"/>
        <end position="725"/>
    </location>
</feature>
<dbReference type="RefSeq" id="XP_021281841.1">
    <property type="nucleotide sequence ID" value="XM_021426166.1"/>
</dbReference>
<feature type="compositionally biased region" description="Acidic residues" evidence="1">
    <location>
        <begin position="617"/>
        <end position="626"/>
    </location>
</feature>
<feature type="compositionally biased region" description="Basic and acidic residues" evidence="1">
    <location>
        <begin position="667"/>
        <end position="680"/>
    </location>
</feature>
<feature type="compositionally biased region" description="Polar residues" evidence="1">
    <location>
        <begin position="1048"/>
        <end position="1058"/>
    </location>
</feature>
<feature type="compositionally biased region" description="Basic and acidic residues" evidence="1">
    <location>
        <begin position="930"/>
        <end position="969"/>
    </location>
</feature>
<feature type="compositionally biased region" description="Low complexity" evidence="1">
    <location>
        <begin position="642"/>
        <end position="653"/>
    </location>
</feature>
<feature type="compositionally biased region" description="Basic and acidic residues" evidence="1">
    <location>
        <begin position="1100"/>
        <end position="1114"/>
    </location>
</feature>
<feature type="compositionally biased region" description="Basic and acidic residues" evidence="1">
    <location>
        <begin position="690"/>
        <end position="714"/>
    </location>
</feature>
<feature type="compositionally biased region" description="Low complexity" evidence="1">
    <location>
        <begin position="278"/>
        <end position="292"/>
    </location>
</feature>
<dbReference type="PANTHER" id="PTHR33870:SF4">
    <property type="entry name" value="CARDIOMYOPATHY-ASSOCIATED PROTEIN"/>
    <property type="match status" value="1"/>
</dbReference>
<feature type="transmembrane region" description="Helical" evidence="2">
    <location>
        <begin position="27"/>
        <end position="44"/>
    </location>
</feature>
<feature type="region of interest" description="Disordered" evidence="1">
    <location>
        <begin position="1326"/>
        <end position="1356"/>
    </location>
</feature>
<keyword evidence="3" id="KW-1185">Reference proteome</keyword>
<feature type="compositionally biased region" description="Low complexity" evidence="1">
    <location>
        <begin position="556"/>
        <end position="567"/>
    </location>
</feature>
<protein>
    <submittedName>
        <fullName evidence="4">Uncharacterized protein LOC110414762</fullName>
    </submittedName>
</protein>
<keyword evidence="2" id="KW-1133">Transmembrane helix</keyword>
<evidence type="ECO:0000256" key="1">
    <source>
        <dbReference type="SAM" id="MobiDB-lite"/>
    </source>
</evidence>
<feature type="compositionally biased region" description="Basic and acidic residues" evidence="1">
    <location>
        <begin position="360"/>
        <end position="384"/>
    </location>
</feature>
<sequence length="1425" mass="156550">MGPERLEFGVIVRKLMVKSVKTCYRSVWNHPFLVGLVCFLIFLYRSFPLLFSVLVTASPVLVCTAILLGTLLSFGSPNIPEIDEKEEEEKVSHEVSSLKTKVTKDDTVLERDVGDDDFVVERHVGKRWDIVENADEKVSLVDNEVSEVEEDDGSVRYKPLVDEDLDSRDIHCENGVVDEVEGTMNDTLVEKKREIQEEILGSEGVLSAGEAAEDRHLLADEAGDRNLKVEDGKLTADFSDIPRGDELDASLVSSWKRVGDDEDGDDHDDDDDDDESMDSGSDGAESSSPDASMADIIPMLDELHPLLGSDAPQPAQMSHDGSDAASESSHGSSNDESVESDESENQGEEDNDDEEDEDKGEGVKGDKEDESKSAIKWTEDDQKNLMDLGTSELERNQRLENLIVRRRARKNMRLMAEKNLIDLESADITLNITPISTTRRNPFDLPYDSHDDLGLPPIPGSAPSILQPRRNPFDLPYDSSEEKPDLKGDSFQEEFSGFNQRETVSQREAFFRRHESFNVGPSSFGVPRQELKWKPYFVPERLVTEGASPSSFQRQSSEVSESKLSSVADTESVSSIVDEEDNKANEQDVSQETELILNGDHASVHDEQESQSSVDVESVDVDEAEDRDVHHDVVEITLGDGESQLEMESSLSEAGATTNVELNANEIHLRTEPVEEDHSSRSSLSSLSEIDEKISDVKREGSAGFEPTDHDIKESAISTQPSFEESEFNFTSRVVDDIQHREPVYDSSPSSVEKLLSFVSVSSDTQAEISEIGSPSMLVESTDKELEGHGETTEQGTSSFEEMHAASSNLLVENEPRARDLPEISEHDVTHASSSGVSSTSADHNVSMVTEPVVKVKHISTDAGSSSSDEGLLEDVPVKEESFNQNQVDLSSLGAETTLGVDQGINEVLDSSPEEQQHPMHPNESSEAEPIDHHAVDKEDTLLEQDEIHSSSSSEDKFVEGAVMPKEEINQTECDQLYSSNSDASLDVDGDHEKGEELSSSALSCQRMPSNDVSSSTPEESGHEVMAPVVHSSEADVLEEDKKDSEMDQVQSSCSGSKIDTGLDLEMDVKEIPSDSSYQDVPSRENSSPEAEKQLSWSDKSSDEPPIDVHDKLEEQSIIATESRGGVDIVNNDVNVREVHDSKDILSTNFSSITSEPTSFTVESPEHTLPIDREDLKYKILNEIESEGPKEVSEHFNYAAEVYATHVDEENISEEVDKIKEIDEGILSELDTVGDFNVKDIGLPELSHVGYGESAMLPEDIKTETNVELPVLEARSVEDIDLAFKQLHEGVDVVEVILPSMIENRQDPADTNSKLPVVEARSLEDRHSALQQVPESNPTELPHSLDLGNGSSDVEGNDVVSTKEIEVSNVLPGIQESSDNAACDAKNKYEEASEKSSLSISDHKGKKAKSHDSSSSSSSSSSDSE</sequence>
<proteinExistence type="predicted"/>
<evidence type="ECO:0000313" key="3">
    <source>
        <dbReference type="Proteomes" id="UP000504621"/>
    </source>
</evidence>
<feature type="compositionally biased region" description="Low complexity" evidence="1">
    <location>
        <begin position="1413"/>
        <end position="1425"/>
    </location>
</feature>
<evidence type="ECO:0000313" key="4">
    <source>
        <dbReference type="RefSeq" id="XP_021281841.1"/>
    </source>
</evidence>
<feature type="region of interest" description="Disordered" evidence="1">
    <location>
        <begin position="857"/>
        <end position="1114"/>
    </location>
</feature>
<dbReference type="GeneID" id="110414762"/>
<feature type="region of interest" description="Disordered" evidence="1">
    <location>
        <begin position="436"/>
        <end position="499"/>
    </location>
</feature>
<feature type="region of interest" description="Disordered" evidence="1">
    <location>
        <begin position="545"/>
        <end position="725"/>
    </location>
</feature>
<feature type="compositionally biased region" description="Polar residues" evidence="1">
    <location>
        <begin position="793"/>
        <end position="811"/>
    </location>
</feature>
<feature type="region of interest" description="Disordered" evidence="1">
    <location>
        <begin position="1371"/>
        <end position="1425"/>
    </location>
</feature>
<dbReference type="PANTHER" id="PTHR33870">
    <property type="entry name" value="CARDIOMYOPATHY-ASSOCIATED PROTEIN"/>
    <property type="match status" value="1"/>
</dbReference>
<feature type="compositionally biased region" description="Basic and acidic residues" evidence="1">
    <location>
        <begin position="781"/>
        <end position="792"/>
    </location>
</feature>
<feature type="compositionally biased region" description="Polar residues" evidence="1">
    <location>
        <begin position="1329"/>
        <end position="1339"/>
    </location>
</feature>
<feature type="compositionally biased region" description="Low complexity" evidence="1">
    <location>
        <begin position="831"/>
        <end position="844"/>
    </location>
</feature>
<name>A0A6J1A517_9ROSI</name>
<feature type="compositionally biased region" description="Acidic residues" evidence="1">
    <location>
        <begin position="336"/>
        <end position="359"/>
    </location>
</feature>
<feature type="region of interest" description="Disordered" evidence="1">
    <location>
        <begin position="237"/>
        <end position="394"/>
    </location>
</feature>
<feature type="compositionally biased region" description="Basic and acidic residues" evidence="1">
    <location>
        <begin position="480"/>
        <end position="490"/>
    </location>
</feature>